<dbReference type="InterPro" id="IPR011032">
    <property type="entry name" value="GroES-like_sf"/>
</dbReference>
<dbReference type="InterPro" id="IPR013149">
    <property type="entry name" value="ADH-like_C"/>
</dbReference>
<proteinExistence type="inferred from homology"/>
<dbReference type="InterPro" id="IPR020843">
    <property type="entry name" value="ER"/>
</dbReference>
<dbReference type="PANTHER" id="PTHR42940:SF7">
    <property type="entry name" value="ALCOHOL DEHYDROGENASE-LIKE N-TERMINAL DOMAIN-CONTAINING PROTEIN"/>
    <property type="match status" value="1"/>
</dbReference>
<comment type="similarity">
    <text evidence="2 6">Belongs to the zinc-containing alcohol dehydrogenase family.</text>
</comment>
<dbReference type="GO" id="GO:0005737">
    <property type="term" value="C:cytoplasm"/>
    <property type="evidence" value="ECO:0007669"/>
    <property type="project" value="TreeGrafter"/>
</dbReference>
<dbReference type="InterPro" id="IPR013154">
    <property type="entry name" value="ADH-like_N"/>
</dbReference>
<evidence type="ECO:0000256" key="4">
    <source>
        <dbReference type="ARBA" id="ARBA00022833"/>
    </source>
</evidence>
<evidence type="ECO:0000259" key="7">
    <source>
        <dbReference type="SMART" id="SM00829"/>
    </source>
</evidence>
<dbReference type="PANTHER" id="PTHR42940">
    <property type="entry name" value="ALCOHOL DEHYDROGENASE 1-RELATED"/>
    <property type="match status" value="1"/>
</dbReference>
<dbReference type="SMART" id="SM00829">
    <property type="entry name" value="PKS_ER"/>
    <property type="match status" value="1"/>
</dbReference>
<name>G8LDU6_9ENTR</name>
<sequence length="362" mass="38397">MTAASWLAVTPNTPLITGDTVNKTFRAMQVSSPGVLERVVRPLPEPGPEDVLIKIEVCGVCGADLQDAEKVQEAGQPGRIPGHEIVGHITRKGDAVPGIWHTGQRVGVGRLGGYCQHCPPCRNGLFHLCENQLTPGLSCDGGYAEYVVIRHTALIAIPSALTSVHAAPILCAGTATFNALRQSGASAGDRVAILGIGGLGHMAIQYARRMGFEVIVIARGSEKAHDALQLGAHHYIDAQTENAAERLRAEGGVEIIVATAPDADAVSALLPALAPRGKAILLGAGRTPLQVMPGMMIGAERTLTGSFVSTPSQTERALRFSHLFQTLPVTELMPFEQANEALDRLRQGKARYRIVLTMNPDN</sequence>
<keyword evidence="5" id="KW-0560">Oxidoreductase</keyword>
<evidence type="ECO:0000256" key="3">
    <source>
        <dbReference type="ARBA" id="ARBA00022723"/>
    </source>
</evidence>
<dbReference type="GO" id="GO:0004022">
    <property type="term" value="F:alcohol dehydrogenase (NAD+) activity"/>
    <property type="evidence" value="ECO:0007669"/>
    <property type="project" value="TreeGrafter"/>
</dbReference>
<dbReference type="Gene3D" id="3.40.50.720">
    <property type="entry name" value="NAD(P)-binding Rossmann-like Domain"/>
    <property type="match status" value="1"/>
</dbReference>
<dbReference type="Pfam" id="PF08240">
    <property type="entry name" value="ADH_N"/>
    <property type="match status" value="1"/>
</dbReference>
<comment type="cofactor">
    <cofactor evidence="1 6">
        <name>Zn(2+)</name>
        <dbReference type="ChEBI" id="CHEBI:29105"/>
    </cofactor>
</comment>
<dbReference type="HOGENOM" id="CLU_026673_20_1_6"/>
<dbReference type="SUPFAM" id="SSF51735">
    <property type="entry name" value="NAD(P)-binding Rossmann-fold domains"/>
    <property type="match status" value="1"/>
</dbReference>
<evidence type="ECO:0000313" key="8">
    <source>
        <dbReference type="EMBL" id="AEW73958.1"/>
    </source>
</evidence>
<keyword evidence="3 6" id="KW-0479">Metal-binding</keyword>
<dbReference type="eggNOG" id="COG1064">
    <property type="taxonomic scope" value="Bacteria"/>
</dbReference>
<organism evidence="8 9">
    <name type="scientific">Enterobacter ludwigii</name>
    <dbReference type="NCBI Taxonomy" id="299767"/>
    <lineage>
        <taxon>Bacteria</taxon>
        <taxon>Pseudomonadati</taxon>
        <taxon>Pseudomonadota</taxon>
        <taxon>Gammaproteobacteria</taxon>
        <taxon>Enterobacterales</taxon>
        <taxon>Enterobacteriaceae</taxon>
        <taxon>Enterobacter</taxon>
        <taxon>Enterobacter cloacae complex</taxon>
    </lineage>
</organism>
<evidence type="ECO:0000313" key="9">
    <source>
        <dbReference type="Proteomes" id="UP000007838"/>
    </source>
</evidence>
<dbReference type="InterPro" id="IPR002328">
    <property type="entry name" value="ADH_Zn_CS"/>
</dbReference>
<accession>G8LDU6</accession>
<evidence type="ECO:0000256" key="2">
    <source>
        <dbReference type="ARBA" id="ARBA00008072"/>
    </source>
</evidence>
<dbReference type="Proteomes" id="UP000007838">
    <property type="component" value="Chromosome"/>
</dbReference>
<dbReference type="SUPFAM" id="SSF50129">
    <property type="entry name" value="GroES-like"/>
    <property type="match status" value="1"/>
</dbReference>
<gene>
    <name evidence="8" type="primary">yjgB</name>
    <name evidence="8" type="ORF">EcWSU1_02523</name>
</gene>
<evidence type="ECO:0000256" key="6">
    <source>
        <dbReference type="RuleBase" id="RU361277"/>
    </source>
</evidence>
<dbReference type="Pfam" id="PF00107">
    <property type="entry name" value="ADH_zinc_N"/>
    <property type="match status" value="1"/>
</dbReference>
<reference evidence="8 9" key="1">
    <citation type="journal article" date="2011" name="Stand. Genomic Sci.">
        <title>Complete genome of the onion pathogen Enterobacter cloacae EcWSU1.</title>
        <authorList>
            <person name="Humann J.L."/>
            <person name="Wildung M."/>
            <person name="Cheng C.H."/>
            <person name="Lee T."/>
            <person name="Stewart J.E."/>
            <person name="Drew J.C."/>
            <person name="Triplett E.W."/>
            <person name="Main D."/>
            <person name="Schroeder B.K."/>
        </authorList>
    </citation>
    <scope>NUCLEOTIDE SEQUENCE [LARGE SCALE GENOMIC DNA]</scope>
    <source>
        <strain evidence="8 9">EcWSU1</strain>
    </source>
</reference>
<dbReference type="AlphaFoldDB" id="G8LDU6"/>
<dbReference type="EMBL" id="CP002886">
    <property type="protein sequence ID" value="AEW73958.1"/>
    <property type="molecule type" value="Genomic_DNA"/>
</dbReference>
<evidence type="ECO:0000256" key="1">
    <source>
        <dbReference type="ARBA" id="ARBA00001947"/>
    </source>
</evidence>
<dbReference type="GO" id="GO:0008270">
    <property type="term" value="F:zinc ion binding"/>
    <property type="evidence" value="ECO:0007669"/>
    <property type="project" value="InterPro"/>
</dbReference>
<protein>
    <submittedName>
        <fullName evidence="8">Alcohol dehydrogenase</fullName>
    </submittedName>
</protein>
<dbReference type="Gene3D" id="3.90.180.10">
    <property type="entry name" value="Medium-chain alcohol dehydrogenases, catalytic domain"/>
    <property type="match status" value="1"/>
</dbReference>
<evidence type="ECO:0000256" key="5">
    <source>
        <dbReference type="ARBA" id="ARBA00023002"/>
    </source>
</evidence>
<dbReference type="FunFam" id="3.40.50.720:FF:000022">
    <property type="entry name" value="Cinnamyl alcohol dehydrogenase"/>
    <property type="match status" value="1"/>
</dbReference>
<feature type="domain" description="Enoyl reductase (ER)" evidence="7">
    <location>
        <begin position="34"/>
        <end position="356"/>
    </location>
</feature>
<dbReference type="GO" id="GO:0008106">
    <property type="term" value="F:alcohol dehydrogenase (NADP+) activity"/>
    <property type="evidence" value="ECO:0007669"/>
    <property type="project" value="UniProtKB-ARBA"/>
</dbReference>
<dbReference type="KEGG" id="eec:EcWSU1_02523"/>
<dbReference type="PROSITE" id="PS00059">
    <property type="entry name" value="ADH_ZINC"/>
    <property type="match status" value="1"/>
</dbReference>
<keyword evidence="4 6" id="KW-0862">Zinc</keyword>
<dbReference type="InterPro" id="IPR036291">
    <property type="entry name" value="NAD(P)-bd_dom_sf"/>
</dbReference>